<dbReference type="InterPro" id="IPR024654">
    <property type="entry name" value="Calcineurin-like_PHP_lpxH"/>
</dbReference>
<dbReference type="STRING" id="1034346.GCA_000313565_03262"/>
<dbReference type="EMBL" id="QJKH01000011">
    <property type="protein sequence ID" value="PXX77346.1"/>
    <property type="molecule type" value="Genomic_DNA"/>
</dbReference>
<evidence type="ECO:0000313" key="6">
    <source>
        <dbReference type="Proteomes" id="UP000247612"/>
    </source>
</evidence>
<dbReference type="Proteomes" id="UP000247612">
    <property type="component" value="Unassembled WGS sequence"/>
</dbReference>
<keyword evidence="4" id="KW-0378">Hydrolase</keyword>
<dbReference type="NCBIfam" id="TIGR00040">
    <property type="entry name" value="yfcE"/>
    <property type="match status" value="1"/>
</dbReference>
<evidence type="ECO:0000313" key="5">
    <source>
        <dbReference type="EMBL" id="PXX77346.1"/>
    </source>
</evidence>
<comment type="caution">
    <text evidence="4">The sequence shown here is derived from an EMBL/GenBank/DDBJ whole genome shotgun (WGS) entry which is preliminary data.</text>
</comment>
<reference evidence="5 6" key="1">
    <citation type="submission" date="2018-05" db="EMBL/GenBank/DDBJ databases">
        <title>Genomic Encyclopedia of Type Strains, Phase IV (KMG-IV): sequencing the most valuable type-strain genomes for metagenomic binning, comparative biology and taxonomic classification.</title>
        <authorList>
            <person name="Goeker M."/>
        </authorList>
    </citation>
    <scope>NUCLEOTIDE SEQUENCE [LARGE SCALE GENOMIC DNA]</scope>
    <source>
        <strain evidence="5 6">JC118</strain>
    </source>
</reference>
<protein>
    <recommendedName>
        <fullName evidence="2">Phosphoesterase</fullName>
        <ecNumber evidence="2">3.1.4.-</ecNumber>
    </recommendedName>
</protein>
<dbReference type="Pfam" id="PF12850">
    <property type="entry name" value="Metallophos_2"/>
    <property type="match status" value="1"/>
</dbReference>
<dbReference type="CDD" id="cd00841">
    <property type="entry name" value="MPP_YfcE"/>
    <property type="match status" value="1"/>
</dbReference>
<dbReference type="NCBIfam" id="NF006988">
    <property type="entry name" value="PRK09453.1"/>
    <property type="match status" value="1"/>
</dbReference>
<dbReference type="InterPro" id="IPR000979">
    <property type="entry name" value="Phosphodiesterase_MJ0936/Vps29"/>
</dbReference>
<accession>A0A2V2FZA9</accession>
<reference evidence="4" key="2">
    <citation type="submission" date="2022-03" db="EMBL/GenBank/DDBJ databases">
        <title>First case of bacteraemia caused by Dielma fastidiosa in a patient hospitalised with diverticulitis.</title>
        <authorList>
            <person name="Forman-Ankjaer B."/>
            <person name="Hvid-Jensen F."/>
            <person name="Kobel C.M."/>
            <person name="Greve T."/>
        </authorList>
    </citation>
    <scope>NUCLEOTIDE SEQUENCE</scope>
    <source>
        <strain evidence="4">AUH_DF_2021</strain>
    </source>
</reference>
<name>A0A2V2FZA9_9FIRM</name>
<evidence type="ECO:0000313" key="7">
    <source>
        <dbReference type="Proteomes" id="UP001276902"/>
    </source>
</evidence>
<comment type="similarity">
    <text evidence="1 2">Belongs to the metallophosphoesterase superfamily. YfcE family.</text>
</comment>
<comment type="cofactor">
    <cofactor evidence="2">
        <name>a divalent metal cation</name>
        <dbReference type="ChEBI" id="CHEBI:60240"/>
    </cofactor>
</comment>
<dbReference type="PANTHER" id="PTHR11124">
    <property type="entry name" value="VACUOLAR SORTING PROTEIN VPS29"/>
    <property type="match status" value="1"/>
</dbReference>
<dbReference type="GO" id="GO:0016787">
    <property type="term" value="F:hydrolase activity"/>
    <property type="evidence" value="ECO:0007669"/>
    <property type="project" value="UniProtKB-UniRule"/>
</dbReference>
<evidence type="ECO:0000313" key="4">
    <source>
        <dbReference type="EMBL" id="MDY5168763.1"/>
    </source>
</evidence>
<keyword evidence="6" id="KW-1185">Reference proteome</keyword>
<sequence length="181" mass="20156">MRLLIASDIHGSAKTCQHLLERFEELQADQLLLLGDMLYHGPRNELPDGYDPKLTAQLLNAYKDKIIAVRGNCDGEVDQMVLAFPITADYNVLLMDGYRIFASHGHVYSPDHLPALKAGDCFLFGHIHIPTIKRDNGIMLLNPGSITLPKGGNPATYAVLENDVFTIYTMSDEIFDQVTLK</sequence>
<gene>
    <name evidence="4" type="primary">yfcE</name>
    <name evidence="5" type="ORF">DES51_11198</name>
    <name evidence="4" type="ORF">MQE39_11625</name>
</gene>
<evidence type="ECO:0000256" key="1">
    <source>
        <dbReference type="ARBA" id="ARBA00008950"/>
    </source>
</evidence>
<dbReference type="InterPro" id="IPR041802">
    <property type="entry name" value="MPP_YfcE"/>
</dbReference>
<dbReference type="Proteomes" id="UP001276902">
    <property type="component" value="Unassembled WGS sequence"/>
</dbReference>
<keyword evidence="2" id="KW-0479">Metal-binding</keyword>
<evidence type="ECO:0000259" key="3">
    <source>
        <dbReference type="Pfam" id="PF12850"/>
    </source>
</evidence>
<proteinExistence type="inferred from homology"/>
<dbReference type="EMBL" id="JALDAW010000016">
    <property type="protein sequence ID" value="MDY5168763.1"/>
    <property type="molecule type" value="Genomic_DNA"/>
</dbReference>
<dbReference type="SUPFAM" id="SSF56300">
    <property type="entry name" value="Metallo-dependent phosphatases"/>
    <property type="match status" value="1"/>
</dbReference>
<dbReference type="EC" id="3.1.4.-" evidence="2"/>
<dbReference type="GeneID" id="94442361"/>
<organism evidence="4 7">
    <name type="scientific">Dielma fastidiosa</name>
    <dbReference type="NCBI Taxonomy" id="1034346"/>
    <lineage>
        <taxon>Bacteria</taxon>
        <taxon>Bacillati</taxon>
        <taxon>Bacillota</taxon>
        <taxon>Erysipelotrichia</taxon>
        <taxon>Erysipelotrichales</taxon>
        <taxon>Erysipelotrichaceae</taxon>
        <taxon>Dielma</taxon>
    </lineage>
</organism>
<dbReference type="InterPro" id="IPR029052">
    <property type="entry name" value="Metallo-depent_PP-like"/>
</dbReference>
<dbReference type="AlphaFoldDB" id="A0A2V2FZA9"/>
<dbReference type="RefSeq" id="WP_022939540.1">
    <property type="nucleotide sequence ID" value="NZ_BAABZA010000003.1"/>
</dbReference>
<dbReference type="Gene3D" id="3.60.21.10">
    <property type="match status" value="1"/>
</dbReference>
<feature type="domain" description="Calcineurin-like phosphoesterase" evidence="3">
    <location>
        <begin position="1"/>
        <end position="161"/>
    </location>
</feature>
<evidence type="ECO:0000256" key="2">
    <source>
        <dbReference type="RuleBase" id="RU362039"/>
    </source>
</evidence>
<dbReference type="OrthoDB" id="9800565at2"/>
<dbReference type="GO" id="GO:0046872">
    <property type="term" value="F:metal ion binding"/>
    <property type="evidence" value="ECO:0007669"/>
    <property type="project" value="UniProtKB-KW"/>
</dbReference>